<keyword evidence="4" id="KW-0378">Hydrolase</keyword>
<sequence>MDPARIRETGAEEADDFAIIPDAAIAIEGSRIRWLGPRKNLPQSPEKLARQIIACDGRWITPALIDCHTHLIFGGNRVAEFNLRLKGIPYAEIAKQGGGIAATVRATRSATEETLLASALQRLDLMQAEGLGTIEIKSGYGLDRENELKMLRVMDRIQNARPIRVSRSFLGAHALPPDHDGDHDSYIDWLCDEMIPLIAAEQLADAVDGFCESIGFSPGQIDRLFRRARAHGLAVRLHAEQLSHQAVPPLLPAMGRFQPIIWNISRMRMPKLWPRLARWRFCCPGPFIPCAKPACRPLLR</sequence>
<dbReference type="Proteomes" id="UP000324996">
    <property type="component" value="Unassembled WGS sequence"/>
</dbReference>
<evidence type="ECO:0000256" key="2">
    <source>
        <dbReference type="ARBA" id="ARBA00012864"/>
    </source>
</evidence>
<keyword evidence="5" id="KW-0369">Histidine metabolism</keyword>
<reference evidence="8 9" key="1">
    <citation type="submission" date="2019-09" db="EMBL/GenBank/DDBJ databases">
        <title>NBRP : Genome information of microbial organism related human and environment.</title>
        <authorList>
            <person name="Hattori M."/>
            <person name="Oshima K."/>
            <person name="Inaba H."/>
            <person name="Suda W."/>
            <person name="Sakamoto M."/>
            <person name="Iino T."/>
            <person name="Kitahara M."/>
            <person name="Oshida Y."/>
            <person name="Iida T."/>
            <person name="Kudo T."/>
            <person name="Itoh T."/>
            <person name="Ohkuma M."/>
        </authorList>
    </citation>
    <scope>NUCLEOTIDE SEQUENCE [LARGE SCALE GENOMIC DNA]</scope>
    <source>
        <strain evidence="8 9">Q-1</strain>
    </source>
</reference>
<evidence type="ECO:0000256" key="4">
    <source>
        <dbReference type="ARBA" id="ARBA00022801"/>
    </source>
</evidence>
<keyword evidence="6" id="KW-0862">Zinc</keyword>
<dbReference type="GO" id="GO:0046872">
    <property type="term" value="F:metal ion binding"/>
    <property type="evidence" value="ECO:0007669"/>
    <property type="project" value="UniProtKB-KW"/>
</dbReference>
<evidence type="ECO:0000313" key="9">
    <source>
        <dbReference type="Proteomes" id="UP000324996"/>
    </source>
</evidence>
<dbReference type="InterPro" id="IPR032466">
    <property type="entry name" value="Metal_Hydrolase"/>
</dbReference>
<keyword evidence="3" id="KW-0479">Metal-binding</keyword>
<dbReference type="SUPFAM" id="SSF51556">
    <property type="entry name" value="Metallo-dependent hydrolases"/>
    <property type="match status" value="1"/>
</dbReference>
<dbReference type="EC" id="3.5.2.7" evidence="2"/>
<protein>
    <recommendedName>
        <fullName evidence="2">imidazolonepropionase</fullName>
        <ecNumber evidence="2">3.5.2.7</ecNumber>
    </recommendedName>
</protein>
<evidence type="ECO:0000256" key="6">
    <source>
        <dbReference type="ARBA" id="ARBA00022833"/>
    </source>
</evidence>
<dbReference type="Gene3D" id="3.20.20.140">
    <property type="entry name" value="Metal-dependent hydrolases"/>
    <property type="match status" value="1"/>
</dbReference>
<name>A0A5A7NCF1_9PROT</name>
<dbReference type="EMBL" id="BKCN01000023">
    <property type="protein sequence ID" value="GER05394.1"/>
    <property type="molecule type" value="Genomic_DNA"/>
</dbReference>
<comment type="caution">
    <text evidence="8">The sequence shown here is derived from an EMBL/GenBank/DDBJ whole genome shotgun (WGS) entry which is preliminary data.</text>
</comment>
<comment type="pathway">
    <text evidence="1">Amino-acid degradation.</text>
</comment>
<dbReference type="InterPro" id="IPR005920">
    <property type="entry name" value="HutI"/>
</dbReference>
<keyword evidence="9" id="KW-1185">Reference proteome</keyword>
<evidence type="ECO:0000256" key="1">
    <source>
        <dbReference type="ARBA" id="ARBA00005023"/>
    </source>
</evidence>
<dbReference type="PANTHER" id="PTHR42752:SF1">
    <property type="entry name" value="IMIDAZOLONEPROPIONASE-RELATED"/>
    <property type="match status" value="1"/>
</dbReference>
<gene>
    <name evidence="8" type="ORF">JCM17846_30760</name>
</gene>
<dbReference type="GO" id="GO:0019556">
    <property type="term" value="P:L-histidine catabolic process to glutamate and formamide"/>
    <property type="evidence" value="ECO:0007669"/>
    <property type="project" value="InterPro"/>
</dbReference>
<evidence type="ECO:0000256" key="3">
    <source>
        <dbReference type="ARBA" id="ARBA00022723"/>
    </source>
</evidence>
<proteinExistence type="predicted"/>
<dbReference type="GO" id="GO:0050480">
    <property type="term" value="F:imidazolonepropionase activity"/>
    <property type="evidence" value="ECO:0007669"/>
    <property type="project" value="UniProtKB-EC"/>
</dbReference>
<evidence type="ECO:0000256" key="5">
    <source>
        <dbReference type="ARBA" id="ARBA00022808"/>
    </source>
</evidence>
<evidence type="ECO:0000313" key="8">
    <source>
        <dbReference type="EMBL" id="GER05394.1"/>
    </source>
</evidence>
<dbReference type="AlphaFoldDB" id="A0A5A7NCF1"/>
<evidence type="ECO:0000256" key="7">
    <source>
        <dbReference type="ARBA" id="ARBA00023004"/>
    </source>
</evidence>
<keyword evidence="7" id="KW-0408">Iron</keyword>
<accession>A0A5A7NCF1</accession>
<dbReference type="InterPro" id="IPR011059">
    <property type="entry name" value="Metal-dep_hydrolase_composite"/>
</dbReference>
<dbReference type="GO" id="GO:0005737">
    <property type="term" value="C:cytoplasm"/>
    <property type="evidence" value="ECO:0007669"/>
    <property type="project" value="InterPro"/>
</dbReference>
<dbReference type="PANTHER" id="PTHR42752">
    <property type="entry name" value="IMIDAZOLONEPROPIONASE"/>
    <property type="match status" value="1"/>
</dbReference>
<organism evidence="8 9">
    <name type="scientific">Iodidimonas nitroreducens</name>
    <dbReference type="NCBI Taxonomy" id="1236968"/>
    <lineage>
        <taxon>Bacteria</taxon>
        <taxon>Pseudomonadati</taxon>
        <taxon>Pseudomonadota</taxon>
        <taxon>Alphaproteobacteria</taxon>
        <taxon>Iodidimonadales</taxon>
        <taxon>Iodidimonadaceae</taxon>
        <taxon>Iodidimonas</taxon>
    </lineage>
</organism>
<dbReference type="SUPFAM" id="SSF51338">
    <property type="entry name" value="Composite domain of metallo-dependent hydrolases"/>
    <property type="match status" value="1"/>
</dbReference>